<dbReference type="Pfam" id="PF22640">
    <property type="entry name" value="ManC_GMP_beta-helix"/>
    <property type="match status" value="1"/>
</dbReference>
<dbReference type="GO" id="GO:0000271">
    <property type="term" value="P:polysaccharide biosynthetic process"/>
    <property type="evidence" value="ECO:0007669"/>
    <property type="project" value="InterPro"/>
</dbReference>
<proteinExistence type="inferred from homology"/>
<protein>
    <recommendedName>
        <fullName evidence="3">mannose-1-phosphate guanylyltransferase</fullName>
        <ecNumber evidence="3">2.7.7.13</ecNumber>
    </recommendedName>
</protein>
<organism evidence="13">
    <name type="scientific">Serratia marcescens</name>
    <dbReference type="NCBI Taxonomy" id="615"/>
    <lineage>
        <taxon>Bacteria</taxon>
        <taxon>Pseudomonadati</taxon>
        <taxon>Pseudomonadota</taxon>
        <taxon>Gammaproteobacteria</taxon>
        <taxon>Enterobacterales</taxon>
        <taxon>Yersiniaceae</taxon>
        <taxon>Serratia</taxon>
    </lineage>
</organism>
<dbReference type="AlphaFoldDB" id="A0A1C3HBG9"/>
<dbReference type="CDD" id="cd02509">
    <property type="entry name" value="GDP-M1P_Guanylyltransferase"/>
    <property type="match status" value="1"/>
</dbReference>
<dbReference type="SUPFAM" id="SSF53448">
    <property type="entry name" value="Nucleotide-diphospho-sugar transferases"/>
    <property type="match status" value="1"/>
</dbReference>
<evidence type="ECO:0000256" key="5">
    <source>
        <dbReference type="ARBA" id="ARBA00022695"/>
    </source>
</evidence>
<reference evidence="13" key="1">
    <citation type="submission" date="2016-05" db="EMBL/GenBank/DDBJ databases">
        <authorList>
            <person name="Cock P.J.A."/>
            <person name="Cock P.J.A."/>
        </authorList>
    </citation>
    <scope>NUCLEOTIDE SEQUENCE</scope>
    <source>
        <strain evidence="13">PWN146_assembly</strain>
    </source>
</reference>
<accession>A0A1C3HBG9</accession>
<feature type="domain" description="Nucleotidyl transferase" evidence="10">
    <location>
        <begin position="6"/>
        <end position="289"/>
    </location>
</feature>
<dbReference type="InterPro" id="IPR051161">
    <property type="entry name" value="Mannose-6P_isomerase_type2"/>
</dbReference>
<dbReference type="InterPro" id="IPR029044">
    <property type="entry name" value="Nucleotide-diphossugar_trans"/>
</dbReference>
<evidence type="ECO:0000256" key="6">
    <source>
        <dbReference type="ARBA" id="ARBA00022741"/>
    </source>
</evidence>
<keyword evidence="7" id="KW-0342">GTP-binding</keyword>
<dbReference type="FunFam" id="3.90.550.10:FF:000046">
    <property type="entry name" value="Mannose-1-phosphate guanylyltransferase (GDP)"/>
    <property type="match status" value="1"/>
</dbReference>
<evidence type="ECO:0000256" key="1">
    <source>
        <dbReference type="ARBA" id="ARBA00004823"/>
    </source>
</evidence>
<dbReference type="GO" id="GO:0005525">
    <property type="term" value="F:GTP binding"/>
    <property type="evidence" value="ECO:0007669"/>
    <property type="project" value="UniProtKB-KW"/>
</dbReference>
<evidence type="ECO:0000259" key="11">
    <source>
        <dbReference type="Pfam" id="PF01050"/>
    </source>
</evidence>
<comment type="similarity">
    <text evidence="2 9">Belongs to the mannose-6-phosphate isomerase type 2 family.</text>
</comment>
<evidence type="ECO:0000256" key="8">
    <source>
        <dbReference type="ARBA" id="ARBA00047343"/>
    </source>
</evidence>
<dbReference type="Gene3D" id="3.90.550.10">
    <property type="entry name" value="Spore Coat Polysaccharide Biosynthesis Protein SpsA, Chain A"/>
    <property type="match status" value="1"/>
</dbReference>
<evidence type="ECO:0000259" key="12">
    <source>
        <dbReference type="Pfam" id="PF22640"/>
    </source>
</evidence>
<dbReference type="InterPro" id="IPR006375">
    <property type="entry name" value="Man1P_GuaTrfase/Man6P_Isoase"/>
</dbReference>
<dbReference type="InterPro" id="IPR054566">
    <property type="entry name" value="ManC/GMP-like_b-helix"/>
</dbReference>
<keyword evidence="6" id="KW-0547">Nucleotide-binding</keyword>
<feature type="domain" description="MannoseP isomerase/GMP-like beta-helix" evidence="12">
    <location>
        <begin position="297"/>
        <end position="351"/>
    </location>
</feature>
<dbReference type="Pfam" id="PF01050">
    <property type="entry name" value="MannoseP_isomer"/>
    <property type="match status" value="1"/>
</dbReference>
<gene>
    <name evidence="13" type="primary">rfbM_1</name>
    <name evidence="13" type="ORF">PWN146_01044</name>
</gene>
<dbReference type="EC" id="2.7.7.13" evidence="3"/>
<dbReference type="EMBL" id="LT575490">
    <property type="protein sequence ID" value="SAY42366.1"/>
    <property type="molecule type" value="Genomic_DNA"/>
</dbReference>
<dbReference type="Gene3D" id="2.60.120.10">
    <property type="entry name" value="Jelly Rolls"/>
    <property type="match status" value="1"/>
</dbReference>
<evidence type="ECO:0000256" key="4">
    <source>
        <dbReference type="ARBA" id="ARBA00022679"/>
    </source>
</evidence>
<evidence type="ECO:0000259" key="10">
    <source>
        <dbReference type="Pfam" id="PF00483"/>
    </source>
</evidence>
<dbReference type="FunFam" id="2.60.120.10:FF:000032">
    <property type="entry name" value="Mannose-1-phosphate guanylyltransferase/mannose-6-phosphate isomerase"/>
    <property type="match status" value="1"/>
</dbReference>
<dbReference type="InterPro" id="IPR011051">
    <property type="entry name" value="RmlC_Cupin_sf"/>
</dbReference>
<keyword evidence="5 13" id="KW-0548">Nucleotidyltransferase</keyword>
<dbReference type="UniPathway" id="UPA00126">
    <property type="reaction ID" value="UER00930"/>
</dbReference>
<dbReference type="CDD" id="cd02213">
    <property type="entry name" value="cupin_PMI_typeII_C"/>
    <property type="match status" value="1"/>
</dbReference>
<evidence type="ECO:0000313" key="13">
    <source>
        <dbReference type="EMBL" id="SAY42366.1"/>
    </source>
</evidence>
<dbReference type="PANTHER" id="PTHR46390">
    <property type="entry name" value="MANNOSE-1-PHOSPHATE GUANYLYLTRANSFERASE"/>
    <property type="match status" value="1"/>
</dbReference>
<sequence length="474" mass="52892">MSKLIPVVMAGGAGSRLWPMSRESFPKQFLSIDDSGMSLLQQTLQRLSGLGGIEIAAPLVICNEEHRFLVAEQLREIGQLATNIILEPVGRNTAPAVALAAHLAAEEDEDSVLLVLAADHLITKVDNFHAAIQTAISFAGNNHLVTFGIIPEHPETGYGYIKRGSHLSNDCFKVDSFVEKPRLEKAIEYLANGDYSWNSGMFMFKTAKFLQELRQFSPDIFSTTQQSVGKSQRDMNFIRVEQDIFKHCPSDSIDYAVMEKTRDAVVIPIDAGWSDVGSWSSLWNVSEKDPLGNVNVGDVISIDSSDNYISSESALVATIGLENLIVVNTTDALLIAHKDKVQDVKKVVDELKKRNLHHFRQHSTAYRPWGKICDIDSGTHFQVKKIIVRPGEGLSVQRHLHRAEHWIVVSGTARVNVDDQEFFLSENQSTFIPAGSVHTLENPGKIDLEMIEVRSGRYLEEDDIERLQDRYGRI</sequence>
<dbReference type="InterPro" id="IPR001538">
    <property type="entry name" value="Man6P_isomerase-2_C"/>
</dbReference>
<dbReference type="Pfam" id="PF00483">
    <property type="entry name" value="NTP_transferase"/>
    <property type="match status" value="1"/>
</dbReference>
<comment type="pathway">
    <text evidence="1">Nucleotide-sugar biosynthesis; GDP-alpha-D-mannose biosynthesis; GDP-alpha-D-mannose from alpha-D-mannose 1-phosphate (GTP route): step 1/1.</text>
</comment>
<dbReference type="PANTHER" id="PTHR46390:SF1">
    <property type="entry name" value="MANNOSE-1-PHOSPHATE GUANYLYLTRANSFERASE"/>
    <property type="match status" value="1"/>
</dbReference>
<dbReference type="InterPro" id="IPR014710">
    <property type="entry name" value="RmlC-like_jellyroll"/>
</dbReference>
<comment type="catalytic activity">
    <reaction evidence="8">
        <text>alpha-D-mannose 1-phosphate + GTP + H(+) = GDP-alpha-D-mannose + diphosphate</text>
        <dbReference type="Rhea" id="RHEA:15229"/>
        <dbReference type="ChEBI" id="CHEBI:15378"/>
        <dbReference type="ChEBI" id="CHEBI:33019"/>
        <dbReference type="ChEBI" id="CHEBI:37565"/>
        <dbReference type="ChEBI" id="CHEBI:57527"/>
        <dbReference type="ChEBI" id="CHEBI:58409"/>
        <dbReference type="EC" id="2.7.7.13"/>
    </reaction>
</comment>
<evidence type="ECO:0000256" key="7">
    <source>
        <dbReference type="ARBA" id="ARBA00023134"/>
    </source>
</evidence>
<dbReference type="InterPro" id="IPR005835">
    <property type="entry name" value="NTP_transferase_dom"/>
</dbReference>
<dbReference type="SUPFAM" id="SSF51182">
    <property type="entry name" value="RmlC-like cupins"/>
    <property type="match status" value="1"/>
</dbReference>
<feature type="domain" description="Mannose-6-phosphate isomerase type II C-terminal" evidence="11">
    <location>
        <begin position="357"/>
        <end position="469"/>
    </location>
</feature>
<dbReference type="GO" id="GO:0009298">
    <property type="term" value="P:GDP-mannose biosynthetic process"/>
    <property type="evidence" value="ECO:0007669"/>
    <property type="project" value="UniProtKB-UniPathway"/>
</dbReference>
<dbReference type="InterPro" id="IPR049577">
    <property type="entry name" value="GMPP_N"/>
</dbReference>
<evidence type="ECO:0000256" key="3">
    <source>
        <dbReference type="ARBA" id="ARBA00012387"/>
    </source>
</evidence>
<name>A0A1C3HBG9_SERMA</name>
<evidence type="ECO:0000256" key="2">
    <source>
        <dbReference type="ARBA" id="ARBA00006115"/>
    </source>
</evidence>
<evidence type="ECO:0000256" key="9">
    <source>
        <dbReference type="RuleBase" id="RU004190"/>
    </source>
</evidence>
<keyword evidence="4 13" id="KW-0808">Transferase</keyword>
<dbReference type="GO" id="GO:0004475">
    <property type="term" value="F:mannose-1-phosphate guanylyltransferase (GTP) activity"/>
    <property type="evidence" value="ECO:0007669"/>
    <property type="project" value="UniProtKB-EC"/>
</dbReference>
<dbReference type="NCBIfam" id="TIGR01479">
    <property type="entry name" value="GMP_PMI"/>
    <property type="match status" value="1"/>
</dbReference>